<evidence type="ECO:0000256" key="4">
    <source>
        <dbReference type="ARBA" id="ARBA00023284"/>
    </source>
</evidence>
<gene>
    <name evidence="7" type="ORF">CLV32_0837</name>
</gene>
<dbReference type="PROSITE" id="PS51352">
    <property type="entry name" value="THIOREDOXIN_2"/>
    <property type="match status" value="1"/>
</dbReference>
<dbReference type="CDD" id="cd02966">
    <property type="entry name" value="TlpA_like_family"/>
    <property type="match status" value="1"/>
</dbReference>
<dbReference type="Pfam" id="PF14289">
    <property type="entry name" value="DUF4369"/>
    <property type="match status" value="1"/>
</dbReference>
<dbReference type="Pfam" id="PF00578">
    <property type="entry name" value="AhpC-TSA"/>
    <property type="match status" value="1"/>
</dbReference>
<evidence type="ECO:0000256" key="1">
    <source>
        <dbReference type="ARBA" id="ARBA00004196"/>
    </source>
</evidence>
<sequence length="384" mass="42538">MKLKFRILLNTLLTVTPFLATAQGSYTIKGQVGRLNKPAMAYLLTNNDGKVKADSTTILNGKFEFKGSVVSITDAVIRIRHNATGVTMGTNSSDGKAFLLGNENIELTAKDSISKAVITGSALNDEVLKVDEYLRPIYAKYKLLEAEFSAKPEATKQDKAYLQTLEERAKVIADEIITAKLKYVKENPNQYMALMALNSTLAPGFDAIAMEKVFDGINQNLRNSFLGKKVAARIATTKKTQEGVEAADFAQPDANGKMVKLSDYRGKYVLLDFWASWCAPCRRENPNLIKEYALYKSKGFEILGVSMDKPTDKDKWLKAIADDKLTWTQVGDMKGWDNEAGRLYEVTAIPMNFLIDPSGKIVAKDLRGQALTDKLKSIFEGQSK</sequence>
<dbReference type="InterPro" id="IPR050553">
    <property type="entry name" value="Thioredoxin_ResA/DsbE_sf"/>
</dbReference>
<evidence type="ECO:0000313" key="8">
    <source>
        <dbReference type="Proteomes" id="UP000295499"/>
    </source>
</evidence>
<dbReference type="InterPro" id="IPR013766">
    <property type="entry name" value="Thioredoxin_domain"/>
</dbReference>
<reference evidence="7 8" key="1">
    <citation type="submission" date="2019-03" db="EMBL/GenBank/DDBJ databases">
        <title>Genomic Encyclopedia of Archaeal and Bacterial Type Strains, Phase II (KMG-II): from individual species to whole genera.</title>
        <authorList>
            <person name="Goeker M."/>
        </authorList>
    </citation>
    <scope>NUCLEOTIDE SEQUENCE [LARGE SCALE GENOMIC DNA]</scope>
    <source>
        <strain evidence="7 8">DSM 19034</strain>
    </source>
</reference>
<evidence type="ECO:0000313" key="7">
    <source>
        <dbReference type="EMBL" id="TDO24548.1"/>
    </source>
</evidence>
<proteinExistence type="predicted"/>
<organism evidence="7 8">
    <name type="scientific">Pedobacter duraquae</name>
    <dbReference type="NCBI Taxonomy" id="425511"/>
    <lineage>
        <taxon>Bacteria</taxon>
        <taxon>Pseudomonadati</taxon>
        <taxon>Bacteroidota</taxon>
        <taxon>Sphingobacteriia</taxon>
        <taxon>Sphingobacteriales</taxon>
        <taxon>Sphingobacteriaceae</taxon>
        <taxon>Pedobacter</taxon>
    </lineage>
</organism>
<dbReference type="Proteomes" id="UP000295499">
    <property type="component" value="Unassembled WGS sequence"/>
</dbReference>
<dbReference type="PANTHER" id="PTHR42852:SF6">
    <property type="entry name" value="THIOL:DISULFIDE INTERCHANGE PROTEIN DSBE"/>
    <property type="match status" value="1"/>
</dbReference>
<evidence type="ECO:0000256" key="5">
    <source>
        <dbReference type="SAM" id="SignalP"/>
    </source>
</evidence>
<feature type="chain" id="PRO_5020561441" evidence="5">
    <location>
        <begin position="23"/>
        <end position="384"/>
    </location>
</feature>
<comment type="subcellular location">
    <subcellularLocation>
        <location evidence="1">Cell envelope</location>
    </subcellularLocation>
</comment>
<dbReference type="EMBL" id="SNWM01000001">
    <property type="protein sequence ID" value="TDO24548.1"/>
    <property type="molecule type" value="Genomic_DNA"/>
</dbReference>
<evidence type="ECO:0000259" key="6">
    <source>
        <dbReference type="PROSITE" id="PS51352"/>
    </source>
</evidence>
<keyword evidence="2" id="KW-0201">Cytochrome c-type biogenesis</keyword>
<dbReference type="GO" id="GO:0030313">
    <property type="term" value="C:cell envelope"/>
    <property type="evidence" value="ECO:0007669"/>
    <property type="project" value="UniProtKB-SubCell"/>
</dbReference>
<dbReference type="InterPro" id="IPR000866">
    <property type="entry name" value="AhpC/TSA"/>
</dbReference>
<dbReference type="SUPFAM" id="SSF52833">
    <property type="entry name" value="Thioredoxin-like"/>
    <property type="match status" value="1"/>
</dbReference>
<evidence type="ECO:0000256" key="2">
    <source>
        <dbReference type="ARBA" id="ARBA00022748"/>
    </source>
</evidence>
<keyword evidence="4" id="KW-0676">Redox-active center</keyword>
<name>A0A4V3C451_9SPHI</name>
<dbReference type="AlphaFoldDB" id="A0A4V3C451"/>
<dbReference type="RefSeq" id="WP_133552632.1">
    <property type="nucleotide sequence ID" value="NZ_SNWM01000001.1"/>
</dbReference>
<dbReference type="GO" id="GO:0016209">
    <property type="term" value="F:antioxidant activity"/>
    <property type="evidence" value="ECO:0007669"/>
    <property type="project" value="InterPro"/>
</dbReference>
<dbReference type="PANTHER" id="PTHR42852">
    <property type="entry name" value="THIOL:DISULFIDE INTERCHANGE PROTEIN DSBE"/>
    <property type="match status" value="1"/>
</dbReference>
<accession>A0A4V3C451</accession>
<keyword evidence="3" id="KW-1015">Disulfide bond</keyword>
<keyword evidence="5" id="KW-0732">Signal</keyword>
<feature type="domain" description="Thioredoxin" evidence="6">
    <location>
        <begin position="240"/>
        <end position="384"/>
    </location>
</feature>
<dbReference type="OrthoDB" id="750178at2"/>
<dbReference type="InterPro" id="IPR017937">
    <property type="entry name" value="Thioredoxin_CS"/>
</dbReference>
<feature type="signal peptide" evidence="5">
    <location>
        <begin position="1"/>
        <end position="22"/>
    </location>
</feature>
<evidence type="ECO:0000256" key="3">
    <source>
        <dbReference type="ARBA" id="ARBA00023157"/>
    </source>
</evidence>
<comment type="caution">
    <text evidence="7">The sequence shown here is derived from an EMBL/GenBank/DDBJ whole genome shotgun (WGS) entry which is preliminary data.</text>
</comment>
<dbReference type="InterPro" id="IPR025380">
    <property type="entry name" value="DUF4369"/>
</dbReference>
<dbReference type="PROSITE" id="PS00194">
    <property type="entry name" value="THIOREDOXIN_1"/>
    <property type="match status" value="1"/>
</dbReference>
<keyword evidence="8" id="KW-1185">Reference proteome</keyword>
<dbReference type="InterPro" id="IPR036249">
    <property type="entry name" value="Thioredoxin-like_sf"/>
</dbReference>
<dbReference type="GO" id="GO:0016491">
    <property type="term" value="F:oxidoreductase activity"/>
    <property type="evidence" value="ECO:0007669"/>
    <property type="project" value="InterPro"/>
</dbReference>
<dbReference type="GO" id="GO:0017004">
    <property type="term" value="P:cytochrome complex assembly"/>
    <property type="evidence" value="ECO:0007669"/>
    <property type="project" value="UniProtKB-KW"/>
</dbReference>
<dbReference type="Gene3D" id="3.40.30.10">
    <property type="entry name" value="Glutaredoxin"/>
    <property type="match status" value="1"/>
</dbReference>
<protein>
    <submittedName>
        <fullName evidence="7">Peroxiredoxin</fullName>
    </submittedName>
</protein>